<dbReference type="GO" id="GO:0005634">
    <property type="term" value="C:nucleus"/>
    <property type="evidence" value="ECO:0007669"/>
    <property type="project" value="TreeGrafter"/>
</dbReference>
<feature type="domain" description="FF" evidence="4">
    <location>
        <begin position="355"/>
        <end position="408"/>
    </location>
</feature>
<dbReference type="InterPro" id="IPR001202">
    <property type="entry name" value="WW_dom"/>
</dbReference>
<dbReference type="SUPFAM" id="SSF81698">
    <property type="entry name" value="FF domain"/>
    <property type="match status" value="3"/>
</dbReference>
<dbReference type="InterPro" id="IPR002713">
    <property type="entry name" value="FF_domain"/>
</dbReference>
<feature type="domain" description="WW" evidence="3">
    <location>
        <begin position="199"/>
        <end position="232"/>
    </location>
</feature>
<feature type="domain" description="WW" evidence="3">
    <location>
        <begin position="60"/>
        <end position="87"/>
    </location>
</feature>
<dbReference type="PROSITE" id="PS51676">
    <property type="entry name" value="FF"/>
    <property type="match status" value="3"/>
</dbReference>
<keyword evidence="1" id="KW-0677">Repeat</keyword>
<evidence type="ECO:0000256" key="2">
    <source>
        <dbReference type="SAM" id="MobiDB-lite"/>
    </source>
</evidence>
<feature type="compositionally biased region" description="Polar residues" evidence="2">
    <location>
        <begin position="721"/>
        <end position="734"/>
    </location>
</feature>
<feature type="compositionally biased region" description="Polar residues" evidence="2">
    <location>
        <begin position="779"/>
        <end position="797"/>
    </location>
</feature>
<feature type="compositionally biased region" description="Polar residues" evidence="2">
    <location>
        <begin position="743"/>
        <end position="762"/>
    </location>
</feature>
<dbReference type="Pfam" id="PF23517">
    <property type="entry name" value="WW_TCERG1"/>
    <property type="match status" value="1"/>
</dbReference>
<feature type="region of interest" description="Disordered" evidence="2">
    <location>
        <begin position="131"/>
        <end position="195"/>
    </location>
</feature>
<dbReference type="Pfam" id="PF01846">
    <property type="entry name" value="FF"/>
    <property type="match status" value="3"/>
</dbReference>
<feature type="compositionally biased region" description="Low complexity" evidence="2">
    <location>
        <begin position="170"/>
        <end position="191"/>
    </location>
</feature>
<dbReference type="EMBL" id="GGYP01005719">
    <property type="protein sequence ID" value="MDE50490.1"/>
    <property type="molecule type" value="Transcribed_RNA"/>
</dbReference>
<feature type="compositionally biased region" description="Low complexity" evidence="2">
    <location>
        <begin position="764"/>
        <end position="778"/>
    </location>
</feature>
<dbReference type="Gene3D" id="2.20.70.10">
    <property type="match status" value="2"/>
</dbReference>
<dbReference type="InterPro" id="IPR045148">
    <property type="entry name" value="TCRG1-like"/>
</dbReference>
<dbReference type="SUPFAM" id="SSF51045">
    <property type="entry name" value="WW domain"/>
    <property type="match status" value="2"/>
</dbReference>
<evidence type="ECO:0000256" key="1">
    <source>
        <dbReference type="ARBA" id="ARBA00022737"/>
    </source>
</evidence>
<dbReference type="GO" id="GO:0070063">
    <property type="term" value="F:RNA polymerase binding"/>
    <property type="evidence" value="ECO:0007669"/>
    <property type="project" value="InterPro"/>
</dbReference>
<dbReference type="GO" id="GO:0003712">
    <property type="term" value="F:transcription coregulator activity"/>
    <property type="evidence" value="ECO:0007669"/>
    <property type="project" value="TreeGrafter"/>
</dbReference>
<feature type="compositionally biased region" description="Polar residues" evidence="2">
    <location>
        <begin position="157"/>
        <end position="169"/>
    </location>
</feature>
<dbReference type="Gene3D" id="1.10.10.440">
    <property type="entry name" value="FF domain"/>
    <property type="match status" value="5"/>
</dbReference>
<feature type="compositionally biased region" description="Polar residues" evidence="2">
    <location>
        <begin position="251"/>
        <end position="297"/>
    </location>
</feature>
<feature type="compositionally biased region" description="Low complexity" evidence="2">
    <location>
        <begin position="322"/>
        <end position="332"/>
    </location>
</feature>
<dbReference type="PROSITE" id="PS50020">
    <property type="entry name" value="WW_DOMAIN_2"/>
    <property type="match status" value="2"/>
</dbReference>
<dbReference type="InterPro" id="IPR057565">
    <property type="entry name" value="WW_TCRG1_3rd"/>
</dbReference>
<dbReference type="InterPro" id="IPR036517">
    <property type="entry name" value="FF_domain_sf"/>
</dbReference>
<evidence type="ECO:0000259" key="3">
    <source>
        <dbReference type="PROSITE" id="PS50020"/>
    </source>
</evidence>
<protein>
    <submittedName>
        <fullName evidence="5">Transcription elongation regulator 1</fullName>
    </submittedName>
</protein>
<gene>
    <name evidence="5" type="primary">Tcerg1_2</name>
    <name evidence="5" type="ORF">g.6251</name>
</gene>
<feature type="compositionally biased region" description="Polar residues" evidence="2">
    <location>
        <begin position="311"/>
        <end position="321"/>
    </location>
</feature>
<feature type="compositionally biased region" description="Low complexity" evidence="2">
    <location>
        <begin position="145"/>
        <end position="154"/>
    </location>
</feature>
<dbReference type="InterPro" id="IPR036020">
    <property type="entry name" value="WW_dom_sf"/>
</dbReference>
<dbReference type="PANTHER" id="PTHR15377">
    <property type="entry name" value="TRANSCRIPTION ELONGATION REGULATOR 1"/>
    <property type="match status" value="1"/>
</dbReference>
<dbReference type="AlphaFoldDB" id="A0A6G1SKQ5"/>
<feature type="region of interest" description="Disordered" evidence="2">
    <location>
        <begin position="480"/>
        <end position="532"/>
    </location>
</feature>
<reference evidence="5" key="1">
    <citation type="submission" date="2018-10" db="EMBL/GenBank/DDBJ databases">
        <title>Transcriptome assembly of Aceria tosichella (Wheat curl mite) Type 2.</title>
        <authorList>
            <person name="Scully E.D."/>
            <person name="Geib S.M."/>
            <person name="Palmer N.A."/>
            <person name="Gupta A.K."/>
            <person name="Sarath G."/>
            <person name="Tatineni S."/>
        </authorList>
    </citation>
    <scope>NUCLEOTIDE SEQUENCE</scope>
    <source>
        <strain evidence="5">LincolnNE</strain>
    </source>
</reference>
<feature type="region of interest" description="Disordered" evidence="2">
    <location>
        <begin position="720"/>
        <end position="806"/>
    </location>
</feature>
<accession>A0A6G1SKQ5</accession>
<dbReference type="SMART" id="SM00441">
    <property type="entry name" value="FF"/>
    <property type="match status" value="5"/>
</dbReference>
<dbReference type="PANTHER" id="PTHR15377:SF3">
    <property type="entry name" value="WW DOMAIN-CONTAINING PROTEIN"/>
    <property type="match status" value="1"/>
</dbReference>
<organism evidence="5">
    <name type="scientific">Aceria tosichella</name>
    <name type="common">wheat curl mite</name>
    <dbReference type="NCBI Taxonomy" id="561515"/>
    <lineage>
        <taxon>Eukaryota</taxon>
        <taxon>Metazoa</taxon>
        <taxon>Ecdysozoa</taxon>
        <taxon>Arthropoda</taxon>
        <taxon>Chelicerata</taxon>
        <taxon>Arachnida</taxon>
        <taxon>Acari</taxon>
        <taxon>Acariformes</taxon>
        <taxon>Trombidiformes</taxon>
        <taxon>Prostigmata</taxon>
        <taxon>Eupodina</taxon>
        <taxon>Eriophyoidea</taxon>
        <taxon>Eriophyidae</taxon>
        <taxon>Eriophyinae</taxon>
        <taxon>Aceriini</taxon>
        <taxon>Aceria</taxon>
    </lineage>
</organism>
<feature type="domain" description="FF" evidence="4">
    <location>
        <begin position="589"/>
        <end position="646"/>
    </location>
</feature>
<dbReference type="CDD" id="cd00201">
    <property type="entry name" value="WW"/>
    <property type="match status" value="2"/>
</dbReference>
<evidence type="ECO:0000259" key="4">
    <source>
        <dbReference type="PROSITE" id="PS51676"/>
    </source>
</evidence>
<dbReference type="SMART" id="SM00456">
    <property type="entry name" value="WW"/>
    <property type="match status" value="2"/>
</dbReference>
<feature type="compositionally biased region" description="Basic residues" evidence="2">
    <location>
        <begin position="502"/>
        <end position="525"/>
    </location>
</feature>
<proteinExistence type="predicted"/>
<sequence length="806" mass="91610">MNPYMAAGWYGWPQPQVAASATAATKAATQTRSMISETDIQRRMYLNQVSADLRDRAVVWQEYKTPDQKLYYYNSKTLERTWNKPQVIQELDDAIAVIREQKAIKEARAQEGPLSGEVVSKVGSPSCIVEEKKLDDSSKRSHPNASSSATSSGANLVKNNSDGNNICNKATTSGSGAGGASQSQQQTGRQSMKPVSTTAIIGTPWCVVWTDKGRVFYFNPSTKTSVWERPIELRSREDVDKLISEPPAVVTGQQQQKATSSPASSNTAVDDLNSRSSASNMGQSPDVASNVSRSPQVGSAEKKMKLDINITAASSGSASNQTAPLTTKTAPKTMKKEVTSEIEREAAKKRETIPIEERIETFRQMLEEKEVNPASTFSRELGKIVFDPRYLLLTSNERRETFEKYCQEKVELEQKKRREKIKAVTNDFKQLLAEAKLTSRSTFEEFHEKYSKDARYKALEKTKDREILFDDHLAYLRRKEREERSQIEQQLMPSSSSASTLHSHHNHSHHSRHHERRSHSRHRSSSRSMPKDDAESIYTNILVELIAETDIDWHDAKRIMRKHPHWPYVDRLPRDWMEMIFEQHLDKIYLRRKEKFQQLLGETKEVTLASEWRDIRRIIREDPRYIKFAGNSDRRCEREFREFIKKRRAICIENFKQLLRETRLIDGDTRRKIEESEHQHLIDIIGSLRDDKRYIELESISDARRKILLSYIEELADAARSKTSSPNTLSSKTAADSGCQVDGQAQSTPSCNIDASNSSHTLQADANDNPSENNESNNMKIEQSNTNDLDGDANQSIGALEETADG</sequence>
<feature type="domain" description="FF" evidence="4">
    <location>
        <begin position="421"/>
        <end position="475"/>
    </location>
</feature>
<dbReference type="FunFam" id="2.20.70.10:FF:000049">
    <property type="entry name" value="Transcription elongation regulator 1-like"/>
    <property type="match status" value="1"/>
</dbReference>
<evidence type="ECO:0000313" key="5">
    <source>
        <dbReference type="EMBL" id="MDE50490.1"/>
    </source>
</evidence>
<feature type="region of interest" description="Disordered" evidence="2">
    <location>
        <begin position="246"/>
        <end position="337"/>
    </location>
</feature>
<name>A0A6G1SKQ5_9ACAR</name>